<dbReference type="AlphaFoldDB" id="A0A2P6TSZ0"/>
<dbReference type="InterPro" id="IPR001245">
    <property type="entry name" value="Ser-Thr/Tyr_kinase_cat_dom"/>
</dbReference>
<evidence type="ECO:0000313" key="14">
    <source>
        <dbReference type="EMBL" id="PRW57164.1"/>
    </source>
</evidence>
<dbReference type="Gene3D" id="1.10.510.10">
    <property type="entry name" value="Transferase(Phosphotransferase) domain 1"/>
    <property type="match status" value="1"/>
</dbReference>
<dbReference type="PANTHER" id="PTHR48013:SF9">
    <property type="entry name" value="DUAL SPECIFICITY MITOGEN-ACTIVATED PROTEIN KINASE KINASE 5"/>
    <property type="match status" value="1"/>
</dbReference>
<organism evidence="14 15">
    <name type="scientific">Chlorella sorokiniana</name>
    <name type="common">Freshwater green alga</name>
    <dbReference type="NCBI Taxonomy" id="3076"/>
    <lineage>
        <taxon>Eukaryota</taxon>
        <taxon>Viridiplantae</taxon>
        <taxon>Chlorophyta</taxon>
        <taxon>core chlorophytes</taxon>
        <taxon>Trebouxiophyceae</taxon>
        <taxon>Chlorellales</taxon>
        <taxon>Chlorellaceae</taxon>
        <taxon>Chlorella clade</taxon>
        <taxon>Chlorella</taxon>
    </lineage>
</organism>
<feature type="domain" description="Protein kinase" evidence="12">
    <location>
        <begin position="98"/>
        <end position="355"/>
    </location>
</feature>
<sequence>MPPKLFLNVNASVRESFAPAAAAAATAAAADDEREPTIAALHAPSIEIGPSGTLRLFKSFQAFEFNPLGMKRSGAETAPLASGAAALHSSYKISEHDVRIVRTLGSGASGVVQKAFLPRESRFVAIKKISVLERDKRHQLMNDIKALCNAPLMDGLIRFFGAYHAADRGQIAVVLEYMDGGSLADVVQKVERIPEPVLAGITARILPALAYMHSHRMVHRDIKPANILMSTDGQPKVSDFGISAFMDNTIAQCHTFLGTVTYMSPERINGQPYSFPADIWALGLTLLECATGKYPYDASGGTIQLMIQLMEEECPLPPEEEGQLSPELRDFVAQCMRRDPWARPTAEQLLQHPFVLQRGRPAPDLRAFMRGCMYNAAEKLEDAVAVLTSRYYNNLSYNYRDSDSIAAYYASDAVLTYCGEKLKGRYTIAKHFHGLMKQASALGDVVLTVEHLDHQLLAGETDTVLIQTRVLVVNEAPAGPGSDPETLGSFTDSICVRLASLDNMLPGSGFAIHSHMFRWHKPIVARTRGLLGTKQCRVQ</sequence>
<evidence type="ECO:0000256" key="5">
    <source>
        <dbReference type="ARBA" id="ARBA00022840"/>
    </source>
</evidence>
<comment type="similarity">
    <text evidence="6">Belongs to the protein kinase superfamily. STE Ser/Thr protein kinase family. MAP kinase kinase subfamily.</text>
</comment>
<dbReference type="CDD" id="cd06623">
    <property type="entry name" value="PKc_MAPKK_plant_like"/>
    <property type="match status" value="1"/>
</dbReference>
<comment type="caution">
    <text evidence="14">The sequence shown here is derived from an EMBL/GenBank/DDBJ whole genome shotgun (WGS) entry which is preliminary data.</text>
</comment>
<keyword evidence="5 11" id="KW-0067">ATP-binding</keyword>
<dbReference type="InterPro" id="IPR000719">
    <property type="entry name" value="Prot_kinase_dom"/>
</dbReference>
<gene>
    <name evidence="14" type="ORF">C2E21_4323</name>
</gene>
<dbReference type="Gene3D" id="3.30.200.20">
    <property type="entry name" value="Phosphorylase Kinase, domain 1"/>
    <property type="match status" value="1"/>
</dbReference>
<evidence type="ECO:0000313" key="15">
    <source>
        <dbReference type="Proteomes" id="UP000239899"/>
    </source>
</evidence>
<dbReference type="GO" id="GO:0004674">
    <property type="term" value="F:protein serine/threonine kinase activity"/>
    <property type="evidence" value="ECO:0007669"/>
    <property type="project" value="UniProtKB-KW"/>
</dbReference>
<dbReference type="SUPFAM" id="SSF56112">
    <property type="entry name" value="Protein kinase-like (PK-like)"/>
    <property type="match status" value="1"/>
</dbReference>
<feature type="domain" description="NTF2" evidence="13">
    <location>
        <begin position="383"/>
        <end position="519"/>
    </location>
</feature>
<evidence type="ECO:0000256" key="9">
    <source>
        <dbReference type="ARBA" id="ARBA00049299"/>
    </source>
</evidence>
<dbReference type="GO" id="GO:0005524">
    <property type="term" value="F:ATP binding"/>
    <property type="evidence" value="ECO:0007669"/>
    <property type="project" value="UniProtKB-UniRule"/>
</dbReference>
<comment type="catalytic activity">
    <reaction evidence="8">
        <text>L-seryl-[protein] + ATP = O-phospho-L-seryl-[protein] + ADP + H(+)</text>
        <dbReference type="Rhea" id="RHEA:17989"/>
        <dbReference type="Rhea" id="RHEA-COMP:9863"/>
        <dbReference type="Rhea" id="RHEA-COMP:11604"/>
        <dbReference type="ChEBI" id="CHEBI:15378"/>
        <dbReference type="ChEBI" id="CHEBI:29999"/>
        <dbReference type="ChEBI" id="CHEBI:30616"/>
        <dbReference type="ChEBI" id="CHEBI:83421"/>
        <dbReference type="ChEBI" id="CHEBI:456216"/>
        <dbReference type="EC" id="2.7.12.2"/>
    </reaction>
</comment>
<dbReference type="PROSITE" id="PS00108">
    <property type="entry name" value="PROTEIN_KINASE_ST"/>
    <property type="match status" value="1"/>
</dbReference>
<keyword evidence="15" id="KW-1185">Reference proteome</keyword>
<dbReference type="SUPFAM" id="SSF54427">
    <property type="entry name" value="NTF2-like"/>
    <property type="match status" value="1"/>
</dbReference>
<accession>A0A2P6TSZ0</accession>
<dbReference type="InterPro" id="IPR018222">
    <property type="entry name" value="Nuclear_transport_factor_2_euk"/>
</dbReference>
<keyword evidence="3 11" id="KW-0547">Nucleotide-binding</keyword>
<dbReference type="EC" id="2.7.12.2" evidence="7"/>
<dbReference type="InterPro" id="IPR008271">
    <property type="entry name" value="Ser/Thr_kinase_AS"/>
</dbReference>
<dbReference type="OrthoDB" id="10252354at2759"/>
<keyword evidence="2" id="KW-0808">Transferase</keyword>
<evidence type="ECO:0000256" key="4">
    <source>
        <dbReference type="ARBA" id="ARBA00022777"/>
    </source>
</evidence>
<dbReference type="InterPro" id="IPR032710">
    <property type="entry name" value="NTF2-like_dom_sf"/>
</dbReference>
<dbReference type="InterPro" id="IPR011009">
    <property type="entry name" value="Kinase-like_dom_sf"/>
</dbReference>
<dbReference type="Proteomes" id="UP000239899">
    <property type="component" value="Unassembled WGS sequence"/>
</dbReference>
<proteinExistence type="inferred from homology"/>
<reference evidence="14 15" key="1">
    <citation type="journal article" date="2018" name="Plant J.">
        <title>Genome sequences of Chlorella sorokiniana UTEX 1602 and Micractinium conductrix SAG 241.80: implications to maltose excretion by a green alga.</title>
        <authorList>
            <person name="Arriola M.B."/>
            <person name="Velmurugan N."/>
            <person name="Zhang Y."/>
            <person name="Plunkett M.H."/>
            <person name="Hondzo H."/>
            <person name="Barney B.M."/>
        </authorList>
    </citation>
    <scope>NUCLEOTIDE SEQUENCE [LARGE SCALE GENOMIC DNA]</scope>
    <source>
        <strain evidence="15">UTEX 1602</strain>
    </source>
</reference>
<evidence type="ECO:0000256" key="8">
    <source>
        <dbReference type="ARBA" id="ARBA00049014"/>
    </source>
</evidence>
<evidence type="ECO:0000256" key="1">
    <source>
        <dbReference type="ARBA" id="ARBA00022527"/>
    </source>
</evidence>
<dbReference type="SMART" id="SM00220">
    <property type="entry name" value="S_TKc"/>
    <property type="match status" value="1"/>
</dbReference>
<dbReference type="GO" id="GO:0004708">
    <property type="term" value="F:MAP kinase kinase activity"/>
    <property type="evidence" value="ECO:0007669"/>
    <property type="project" value="UniProtKB-EC"/>
</dbReference>
<dbReference type="PRINTS" id="PR00109">
    <property type="entry name" value="TYRKINASE"/>
</dbReference>
<dbReference type="FunFam" id="1.10.510.10:FF:000432">
    <property type="entry name" value="mitogen-activated protein kinase kinase 3"/>
    <property type="match status" value="1"/>
</dbReference>
<keyword evidence="1" id="KW-0723">Serine/threonine-protein kinase</keyword>
<evidence type="ECO:0000256" key="3">
    <source>
        <dbReference type="ARBA" id="ARBA00022741"/>
    </source>
</evidence>
<dbReference type="PANTHER" id="PTHR48013">
    <property type="entry name" value="DUAL SPECIFICITY MITOGEN-ACTIVATED PROTEIN KINASE KINASE 5-RELATED"/>
    <property type="match status" value="1"/>
</dbReference>
<evidence type="ECO:0000259" key="13">
    <source>
        <dbReference type="PROSITE" id="PS50177"/>
    </source>
</evidence>
<dbReference type="Pfam" id="PF00069">
    <property type="entry name" value="Pkinase"/>
    <property type="match status" value="1"/>
</dbReference>
<dbReference type="InterPro" id="IPR017441">
    <property type="entry name" value="Protein_kinase_ATP_BS"/>
</dbReference>
<name>A0A2P6TSZ0_CHLSO</name>
<dbReference type="PROSITE" id="PS00107">
    <property type="entry name" value="PROTEIN_KINASE_ATP"/>
    <property type="match status" value="1"/>
</dbReference>
<dbReference type="STRING" id="3076.A0A2P6TSZ0"/>
<keyword evidence="4 14" id="KW-0418">Kinase</keyword>
<dbReference type="PROSITE" id="PS50011">
    <property type="entry name" value="PROTEIN_KINASE_DOM"/>
    <property type="match status" value="1"/>
</dbReference>
<evidence type="ECO:0000256" key="7">
    <source>
        <dbReference type="ARBA" id="ARBA00038999"/>
    </source>
</evidence>
<evidence type="ECO:0000259" key="12">
    <source>
        <dbReference type="PROSITE" id="PS50011"/>
    </source>
</evidence>
<evidence type="ECO:0000256" key="2">
    <source>
        <dbReference type="ARBA" id="ARBA00022679"/>
    </source>
</evidence>
<dbReference type="PROSITE" id="PS50177">
    <property type="entry name" value="NTF2_DOMAIN"/>
    <property type="match status" value="1"/>
</dbReference>
<comment type="catalytic activity">
    <reaction evidence="9">
        <text>L-threonyl-[protein] + ATP = O-phospho-L-threonyl-[protein] + ADP + H(+)</text>
        <dbReference type="Rhea" id="RHEA:46608"/>
        <dbReference type="Rhea" id="RHEA-COMP:11060"/>
        <dbReference type="Rhea" id="RHEA-COMP:11605"/>
        <dbReference type="ChEBI" id="CHEBI:15378"/>
        <dbReference type="ChEBI" id="CHEBI:30013"/>
        <dbReference type="ChEBI" id="CHEBI:30616"/>
        <dbReference type="ChEBI" id="CHEBI:61977"/>
        <dbReference type="ChEBI" id="CHEBI:456216"/>
        <dbReference type="EC" id="2.7.12.2"/>
    </reaction>
</comment>
<feature type="binding site" evidence="11">
    <location>
        <position position="128"/>
    </location>
    <ligand>
        <name>ATP</name>
        <dbReference type="ChEBI" id="CHEBI:30616"/>
    </ligand>
</feature>
<protein>
    <recommendedName>
        <fullName evidence="7">mitogen-activated protein kinase kinase</fullName>
        <ecNumber evidence="7">2.7.12.2</ecNumber>
    </recommendedName>
</protein>
<dbReference type="Gene3D" id="3.10.450.50">
    <property type="match status" value="1"/>
</dbReference>
<comment type="catalytic activity">
    <reaction evidence="10">
        <text>L-tyrosyl-[protein] + ATP = O-phospho-L-tyrosyl-[protein] + ADP + H(+)</text>
        <dbReference type="Rhea" id="RHEA:10596"/>
        <dbReference type="Rhea" id="RHEA-COMP:10136"/>
        <dbReference type="Rhea" id="RHEA-COMP:20101"/>
        <dbReference type="ChEBI" id="CHEBI:15378"/>
        <dbReference type="ChEBI" id="CHEBI:30616"/>
        <dbReference type="ChEBI" id="CHEBI:46858"/>
        <dbReference type="ChEBI" id="CHEBI:61978"/>
        <dbReference type="ChEBI" id="CHEBI:456216"/>
        <dbReference type="EC" id="2.7.12.2"/>
    </reaction>
</comment>
<evidence type="ECO:0000256" key="6">
    <source>
        <dbReference type="ARBA" id="ARBA00038035"/>
    </source>
</evidence>
<evidence type="ECO:0000256" key="11">
    <source>
        <dbReference type="PROSITE-ProRule" id="PRU10141"/>
    </source>
</evidence>
<dbReference type="EMBL" id="LHPG02000007">
    <property type="protein sequence ID" value="PRW57164.1"/>
    <property type="molecule type" value="Genomic_DNA"/>
</dbReference>
<evidence type="ECO:0000256" key="10">
    <source>
        <dbReference type="ARBA" id="ARBA00051693"/>
    </source>
</evidence>